<proteinExistence type="predicted"/>
<dbReference type="EMBL" id="QLMA01000013">
    <property type="protein sequence ID" value="RAJ73479.1"/>
    <property type="molecule type" value="Genomic_DNA"/>
</dbReference>
<evidence type="ECO:0000313" key="2">
    <source>
        <dbReference type="Proteomes" id="UP000249819"/>
    </source>
</evidence>
<sequence>MVKAIGVFLWDMGRPHLFGTDRLSHRLSIL</sequence>
<accession>A0A327VKT3</accession>
<dbReference type="AlphaFoldDB" id="A0A327VKT3"/>
<dbReference type="Proteomes" id="UP000249819">
    <property type="component" value="Unassembled WGS sequence"/>
</dbReference>
<keyword evidence="2" id="KW-1185">Reference proteome</keyword>
<organism evidence="1 2">
    <name type="scientific">Chitinophaga dinghuensis</name>
    <dbReference type="NCBI Taxonomy" id="1539050"/>
    <lineage>
        <taxon>Bacteria</taxon>
        <taxon>Pseudomonadati</taxon>
        <taxon>Bacteroidota</taxon>
        <taxon>Chitinophagia</taxon>
        <taxon>Chitinophagales</taxon>
        <taxon>Chitinophagaceae</taxon>
        <taxon>Chitinophaga</taxon>
    </lineage>
</organism>
<reference evidence="1 2" key="1">
    <citation type="submission" date="2018-06" db="EMBL/GenBank/DDBJ databases">
        <title>Genomic Encyclopedia of Archaeal and Bacterial Type Strains, Phase II (KMG-II): from individual species to whole genera.</title>
        <authorList>
            <person name="Goeker M."/>
        </authorList>
    </citation>
    <scope>NUCLEOTIDE SEQUENCE [LARGE SCALE GENOMIC DNA]</scope>
    <source>
        <strain evidence="1 2">DSM 29821</strain>
    </source>
</reference>
<protein>
    <submittedName>
        <fullName evidence="1">Uncharacterized protein</fullName>
    </submittedName>
</protein>
<name>A0A327VKT3_9BACT</name>
<evidence type="ECO:0000313" key="1">
    <source>
        <dbReference type="EMBL" id="RAJ73479.1"/>
    </source>
</evidence>
<gene>
    <name evidence="1" type="ORF">CLV59_11332</name>
</gene>
<comment type="caution">
    <text evidence="1">The sequence shown here is derived from an EMBL/GenBank/DDBJ whole genome shotgun (WGS) entry which is preliminary data.</text>
</comment>